<keyword evidence="2" id="KW-1185">Reference proteome</keyword>
<sequence>MKRIAIAFLVFLLCVSVASASSSETAIDAVSSGSDSGIGILSVSYTITQGQTNWHYKPITSSVQSFNVDLNWGDKTDSLKLYIYDPSYNLIGYYYDSADGKRDGRINIDVVDNSGIEQGTWTCRVYGYSVSGTEDYSI</sequence>
<evidence type="ECO:0000313" key="2">
    <source>
        <dbReference type="Proteomes" id="UP001182908"/>
    </source>
</evidence>
<name>A0AA51UNN1_9EURY</name>
<gene>
    <name evidence="1" type="ORF">RE474_01375</name>
</gene>
<dbReference type="Gene3D" id="2.60.120.380">
    <property type="match status" value="1"/>
</dbReference>
<organism evidence="1 2">
    <name type="scientific">Methanolobus sediminis</name>
    <dbReference type="NCBI Taxonomy" id="3072978"/>
    <lineage>
        <taxon>Archaea</taxon>
        <taxon>Methanobacteriati</taxon>
        <taxon>Methanobacteriota</taxon>
        <taxon>Stenosarchaea group</taxon>
        <taxon>Methanomicrobia</taxon>
        <taxon>Methanosarcinales</taxon>
        <taxon>Methanosarcinaceae</taxon>
        <taxon>Methanolobus</taxon>
    </lineage>
</organism>
<reference evidence="1 2" key="1">
    <citation type="submission" date="2023-08" db="EMBL/GenBank/DDBJ databases">
        <title>Methanolobus mangrovi sp. nov. and Methanolobus sediminis sp. nov, two novel methylotrophic methanogens isolated from mangrove sediments in China.</title>
        <authorList>
            <person name="Zhou J."/>
        </authorList>
    </citation>
    <scope>NUCLEOTIDE SEQUENCE [LARGE SCALE GENOMIC DNA]</scope>
    <source>
        <strain evidence="1 2">FTZ6</strain>
    </source>
</reference>
<dbReference type="Proteomes" id="UP001182908">
    <property type="component" value="Chromosome"/>
</dbReference>
<accession>A0AA51UNN1</accession>
<dbReference type="GeneID" id="84231326"/>
<protein>
    <submittedName>
        <fullName evidence="1">Peptidase domain-containing protein</fullName>
    </submittedName>
</protein>
<evidence type="ECO:0000313" key="1">
    <source>
        <dbReference type="EMBL" id="WMW25400.1"/>
    </source>
</evidence>
<proteinExistence type="predicted"/>
<dbReference type="RefSeq" id="WP_309311203.1">
    <property type="nucleotide sequence ID" value="NZ_CP133592.1"/>
</dbReference>
<dbReference type="AlphaFoldDB" id="A0AA51UNN1"/>
<dbReference type="EMBL" id="CP133592">
    <property type="protein sequence ID" value="WMW25400.1"/>
    <property type="molecule type" value="Genomic_DNA"/>
</dbReference>
<dbReference type="KEGG" id="mseb:RE474_01375"/>